<name>A0A0E9TXD1_ANGAN</name>
<dbReference type="EMBL" id="GBXM01050992">
    <property type="protein sequence ID" value="JAH57585.1"/>
    <property type="molecule type" value="Transcribed_RNA"/>
</dbReference>
<evidence type="ECO:0000313" key="1">
    <source>
        <dbReference type="EMBL" id="JAH57585.1"/>
    </source>
</evidence>
<sequence length="58" mass="6686">MLPFHIWPHRSSVSFEPATSNHTPPEGTAHSAHHLGWRPVLWKTHDYTDLRRAGLYSV</sequence>
<protein>
    <submittedName>
        <fullName evidence="1">Uncharacterized protein</fullName>
    </submittedName>
</protein>
<proteinExistence type="predicted"/>
<accession>A0A0E9TXD1</accession>
<reference evidence="1" key="1">
    <citation type="submission" date="2014-11" db="EMBL/GenBank/DDBJ databases">
        <authorList>
            <person name="Amaro Gonzalez C."/>
        </authorList>
    </citation>
    <scope>NUCLEOTIDE SEQUENCE</scope>
</reference>
<dbReference type="AlphaFoldDB" id="A0A0E9TXD1"/>
<reference evidence="1" key="2">
    <citation type="journal article" date="2015" name="Fish Shellfish Immunol.">
        <title>Early steps in the European eel (Anguilla anguilla)-Vibrio vulnificus interaction in the gills: Role of the RtxA13 toxin.</title>
        <authorList>
            <person name="Callol A."/>
            <person name="Pajuelo D."/>
            <person name="Ebbesson L."/>
            <person name="Teles M."/>
            <person name="MacKenzie S."/>
            <person name="Amaro C."/>
        </authorList>
    </citation>
    <scope>NUCLEOTIDE SEQUENCE</scope>
</reference>
<organism evidence="1">
    <name type="scientific">Anguilla anguilla</name>
    <name type="common">European freshwater eel</name>
    <name type="synonym">Muraena anguilla</name>
    <dbReference type="NCBI Taxonomy" id="7936"/>
    <lineage>
        <taxon>Eukaryota</taxon>
        <taxon>Metazoa</taxon>
        <taxon>Chordata</taxon>
        <taxon>Craniata</taxon>
        <taxon>Vertebrata</taxon>
        <taxon>Euteleostomi</taxon>
        <taxon>Actinopterygii</taxon>
        <taxon>Neopterygii</taxon>
        <taxon>Teleostei</taxon>
        <taxon>Anguilliformes</taxon>
        <taxon>Anguillidae</taxon>
        <taxon>Anguilla</taxon>
    </lineage>
</organism>